<evidence type="ECO:0000256" key="11">
    <source>
        <dbReference type="ARBA" id="ARBA00044007"/>
    </source>
</evidence>
<feature type="domain" description="RNA polymerase Rpb4/RPC9 core" evidence="14">
    <location>
        <begin position="2"/>
        <end position="117"/>
    </location>
</feature>
<keyword evidence="8" id="KW-0804">Transcription</keyword>
<dbReference type="GO" id="GO:0005666">
    <property type="term" value="C:RNA polymerase III complex"/>
    <property type="evidence" value="ECO:0007669"/>
    <property type="project" value="InterPro"/>
</dbReference>
<evidence type="ECO:0000256" key="3">
    <source>
        <dbReference type="ARBA" id="ARBA00006898"/>
    </source>
</evidence>
<evidence type="ECO:0000313" key="16">
    <source>
        <dbReference type="RefSeq" id="XP_014485435.1"/>
    </source>
</evidence>
<organism evidence="15 18">
    <name type="scientific">Dinoponera quadriceps</name>
    <name type="common">South American ant</name>
    <dbReference type="NCBI Taxonomy" id="609295"/>
    <lineage>
        <taxon>Eukaryota</taxon>
        <taxon>Metazoa</taxon>
        <taxon>Ecdysozoa</taxon>
        <taxon>Arthropoda</taxon>
        <taxon>Hexapoda</taxon>
        <taxon>Insecta</taxon>
        <taxon>Pterygota</taxon>
        <taxon>Neoptera</taxon>
        <taxon>Endopterygota</taxon>
        <taxon>Hymenoptera</taxon>
        <taxon>Apocrita</taxon>
        <taxon>Aculeata</taxon>
        <taxon>Formicoidea</taxon>
        <taxon>Formicidae</taxon>
        <taxon>Ponerinae</taxon>
        <taxon>Ponerini</taxon>
        <taxon>Dinoponera</taxon>
    </lineage>
</organism>
<comment type="subunit">
    <text evidence="11">Component of the RNA polymerase III complex consisting of 17 subunits: a ten-subunit horseshoe-shaped catalytic core composed of POLR3A/RPC1, POLR3B/RPC2, POLR1C/RPAC1, POLR1D/RPAC2, POLR3K/RPC10, POLR2E/RPABC1, POLR2F/RPABC2, POLR2H/RPABC3, POLR2K/RPABC4 and POLR2L/RPABC5; a mobile stalk composed of two subunits POLR3H/RPC8 and CRCP/RPC9, protruding from the core and functioning primarily in transcription initiation; and additional subunits homologous to general transcription factors of the RNA polymerase II machinery, POLR3C/RPC3-POLR3F/RPC6-POLR3G/RPC7 heterotrimer required for transcription initiation and POLR3D/RPC4-POLR3E/RPC5 heterodimer involved in both transcription initiation and termination.</text>
</comment>
<dbReference type="GO" id="GO:0006384">
    <property type="term" value="P:transcription initiation at RNA polymerase III promoter"/>
    <property type="evidence" value="ECO:0007669"/>
    <property type="project" value="InterPro"/>
</dbReference>
<evidence type="ECO:0000256" key="13">
    <source>
        <dbReference type="ARBA" id="ARBA00073026"/>
    </source>
</evidence>
<evidence type="ECO:0000256" key="6">
    <source>
        <dbReference type="ARBA" id="ARBA00022478"/>
    </source>
</evidence>
<dbReference type="RefSeq" id="XP_014485436.1">
    <property type="nucleotide sequence ID" value="XM_014629950.1"/>
</dbReference>
<evidence type="ECO:0000256" key="4">
    <source>
        <dbReference type="ARBA" id="ARBA00016672"/>
    </source>
</evidence>
<comment type="similarity">
    <text evidence="3">Belongs to the eukaryotic RPC9 RNA polymerase subunit family.</text>
</comment>
<dbReference type="InterPro" id="IPR010997">
    <property type="entry name" value="HRDC-like_sf"/>
</dbReference>
<keyword evidence="6 16" id="KW-0240">DNA-directed RNA polymerase</keyword>
<evidence type="ECO:0000256" key="9">
    <source>
        <dbReference type="ARBA" id="ARBA00023242"/>
    </source>
</evidence>
<comment type="function">
    <text evidence="12">DNA-dependent RNA polymerase catalyzes the transcription of DNA into RNA using the four ribonucleoside triphosphates as substrates. Specific peripheric component of RNA polymerase III (Pol III) which synthesizes small non-coding RNAs including 5S rRNA, snRNAs, tRNAs and miRNAs from at least 500 distinct genomic loci. With POLR3H/RPC8 forms a mobile stalk that protrudes from Pol III core and functions primarily in transcription initiation. Pol III plays a key role in sensing and limiting infection by intracellular bacteria and DNA viruses. Acts as nuclear and cytosolic DNA sensor involved in innate immune response. Can sense non-self dsDNA that serves as template for transcription into dsRNA. The non-self RNA polymerase III transcripts, such as Epstein-Barr virus-encoded RNAs (EBERs) induce type I interferon and NF-kappa-B through the RIG-I pathway.</text>
</comment>
<dbReference type="InterPro" id="IPR038324">
    <property type="entry name" value="Rpb4/RPC9_sf"/>
</dbReference>
<dbReference type="SUPFAM" id="SSF47819">
    <property type="entry name" value="HRDC-like"/>
    <property type="match status" value="1"/>
</dbReference>
<evidence type="ECO:0000256" key="12">
    <source>
        <dbReference type="ARBA" id="ARBA00045808"/>
    </source>
</evidence>
<evidence type="ECO:0000256" key="8">
    <source>
        <dbReference type="ARBA" id="ARBA00023163"/>
    </source>
</evidence>
<evidence type="ECO:0000313" key="17">
    <source>
        <dbReference type="RefSeq" id="XP_014485436.1"/>
    </source>
</evidence>
<proteinExistence type="inferred from homology"/>
<comment type="subcellular location">
    <subcellularLocation>
        <location evidence="2">Cell membrane</location>
        <topology evidence="2">Peripheral membrane protein</topology>
        <orientation evidence="2">Cytoplasmic side</orientation>
    </subcellularLocation>
    <subcellularLocation>
        <location evidence="1">Nucleus</location>
    </subcellularLocation>
</comment>
<accession>A0A6P3Y5T3</accession>
<comment type="function">
    <text evidence="10">Accessory protein for the calcitonin gene-related peptide (CGRP) receptor. It modulates CGRP responsiveness in a variety of tissues.</text>
</comment>
<dbReference type="SMART" id="SM00657">
    <property type="entry name" value="RPOL4c"/>
    <property type="match status" value="1"/>
</dbReference>
<reference evidence="16 17" key="1">
    <citation type="submission" date="2025-04" db="UniProtKB">
        <authorList>
            <consortium name="RefSeq"/>
        </authorList>
    </citation>
    <scope>IDENTIFICATION</scope>
</reference>
<dbReference type="PANTHER" id="PTHR15561">
    <property type="entry name" value="CALCITONIN GENE-RELATED PEPTIDE-RECEPTOR COMPONENT PROTEIN"/>
    <property type="match status" value="1"/>
</dbReference>
<keyword evidence="5" id="KW-1003">Cell membrane</keyword>
<dbReference type="InterPro" id="IPR006590">
    <property type="entry name" value="RNA_pol_Rpb4/RPC9_core"/>
</dbReference>
<dbReference type="PANTHER" id="PTHR15561:SF0">
    <property type="entry name" value="DNA-DIRECTED RNA POLYMERASE III SUBUNIT RPC9"/>
    <property type="match status" value="1"/>
</dbReference>
<evidence type="ECO:0000256" key="10">
    <source>
        <dbReference type="ARBA" id="ARBA00043924"/>
    </source>
</evidence>
<evidence type="ECO:0000259" key="14">
    <source>
        <dbReference type="SMART" id="SM00657"/>
    </source>
</evidence>
<evidence type="ECO:0000313" key="15">
    <source>
        <dbReference type="Proteomes" id="UP000515204"/>
    </source>
</evidence>
<dbReference type="InterPro" id="IPR038846">
    <property type="entry name" value="RPC9"/>
</dbReference>
<evidence type="ECO:0000256" key="5">
    <source>
        <dbReference type="ARBA" id="ARBA00022475"/>
    </source>
</evidence>
<keyword evidence="15" id="KW-1185">Reference proteome</keyword>
<keyword evidence="7" id="KW-0472">Membrane</keyword>
<dbReference type="FunFam" id="1.20.1250.40:FF:000002">
    <property type="entry name" value="DNA-directed RNA polymerase III subunit RPC9"/>
    <property type="match status" value="1"/>
</dbReference>
<dbReference type="RefSeq" id="XP_014485437.1">
    <property type="nucleotide sequence ID" value="XM_014629951.1"/>
</dbReference>
<protein>
    <recommendedName>
        <fullName evidence="4">DNA-directed RNA polymerase III subunit RPC9</fullName>
    </recommendedName>
    <alternativeName>
        <fullName evidence="13">DNA-directed RNA polymerase III subunit rpc9</fullName>
    </alternativeName>
</protein>
<evidence type="ECO:0000313" key="18">
    <source>
        <dbReference type="RefSeq" id="XP_014485437.1"/>
    </source>
</evidence>
<gene>
    <name evidence="16 17 18" type="primary">LOC106749959</name>
</gene>
<dbReference type="OrthoDB" id="1746530at2759"/>
<dbReference type="AlphaFoldDB" id="A0A6P3Y5T3"/>
<dbReference type="GO" id="GO:0005886">
    <property type="term" value="C:plasma membrane"/>
    <property type="evidence" value="ECO:0007669"/>
    <property type="project" value="UniProtKB-SubCell"/>
</dbReference>
<dbReference type="Gene3D" id="1.20.1250.40">
    <property type="match status" value="1"/>
</dbReference>
<sequence>MQVIENCSASLSNYEVLNLLQKVEPNEKMNNLATITYLASKYLEDTPCIKQNPEKIRKFLQEIGSFNLTKCEKLTLLNLCPTTPLEIQLIIEDSEDRLSDDDVEAVLQIIANLREDEQQDTKQT</sequence>
<evidence type="ECO:0000256" key="1">
    <source>
        <dbReference type="ARBA" id="ARBA00004123"/>
    </source>
</evidence>
<evidence type="ECO:0000256" key="2">
    <source>
        <dbReference type="ARBA" id="ARBA00004413"/>
    </source>
</evidence>
<name>A0A6P3Y5T3_DINQU</name>
<dbReference type="RefSeq" id="XP_014485435.1">
    <property type="nucleotide sequence ID" value="XM_014629949.1"/>
</dbReference>
<dbReference type="Proteomes" id="UP000515204">
    <property type="component" value="Unplaced"/>
</dbReference>
<dbReference type="GeneID" id="106749959"/>
<evidence type="ECO:0000256" key="7">
    <source>
        <dbReference type="ARBA" id="ARBA00023136"/>
    </source>
</evidence>
<dbReference type="GO" id="GO:0000166">
    <property type="term" value="F:nucleotide binding"/>
    <property type="evidence" value="ECO:0007669"/>
    <property type="project" value="InterPro"/>
</dbReference>
<dbReference type="CTD" id="27297"/>
<dbReference type="InterPro" id="IPR005574">
    <property type="entry name" value="Rpb4/RPC9"/>
</dbReference>
<keyword evidence="9" id="KW-0539">Nucleus</keyword>
<dbReference type="KEGG" id="dqu:106749959"/>
<dbReference type="Pfam" id="PF03874">
    <property type="entry name" value="RNA_pol_Rpb4"/>
    <property type="match status" value="1"/>
</dbReference>